<evidence type="ECO:0000256" key="1">
    <source>
        <dbReference type="SAM" id="MobiDB-lite"/>
    </source>
</evidence>
<dbReference type="InterPro" id="IPR019446">
    <property type="entry name" value="BMT5-like"/>
</dbReference>
<dbReference type="OrthoDB" id="273345at2759"/>
<dbReference type="GO" id="GO:0005737">
    <property type="term" value="C:cytoplasm"/>
    <property type="evidence" value="ECO:0007669"/>
    <property type="project" value="TreeGrafter"/>
</dbReference>
<dbReference type="GO" id="GO:0070475">
    <property type="term" value="P:rRNA base methylation"/>
    <property type="evidence" value="ECO:0007669"/>
    <property type="project" value="InterPro"/>
</dbReference>
<accession>A0A9W9YCY7</accession>
<dbReference type="EMBL" id="MU827801">
    <property type="protein sequence ID" value="KAJ7327367.1"/>
    <property type="molecule type" value="Genomic_DNA"/>
</dbReference>
<evidence type="ECO:0000313" key="4">
    <source>
        <dbReference type="Proteomes" id="UP001163046"/>
    </source>
</evidence>
<dbReference type="InterPro" id="IPR029063">
    <property type="entry name" value="SAM-dependent_MTases_sf"/>
</dbReference>
<dbReference type="PANTHER" id="PTHR11538">
    <property type="entry name" value="PHENYLALANYL-TRNA SYNTHETASE"/>
    <property type="match status" value="1"/>
</dbReference>
<gene>
    <name evidence="3" type="primary">FDXACB1_1</name>
    <name evidence="3" type="ORF">OS493_027057</name>
</gene>
<organism evidence="3 4">
    <name type="scientific">Desmophyllum pertusum</name>
    <dbReference type="NCBI Taxonomy" id="174260"/>
    <lineage>
        <taxon>Eukaryota</taxon>
        <taxon>Metazoa</taxon>
        <taxon>Cnidaria</taxon>
        <taxon>Anthozoa</taxon>
        <taxon>Hexacorallia</taxon>
        <taxon>Scleractinia</taxon>
        <taxon>Caryophylliina</taxon>
        <taxon>Caryophylliidae</taxon>
        <taxon>Desmophyllum</taxon>
    </lineage>
</organism>
<protein>
    <submittedName>
        <fullName evidence="3">Ferredoxin-fold anticodon-binding domain-containing protein 1</fullName>
    </submittedName>
</protein>
<keyword evidence="4" id="KW-1185">Reference proteome</keyword>
<dbReference type="SUPFAM" id="SSF53335">
    <property type="entry name" value="S-adenosyl-L-methionine-dependent methyltransferases"/>
    <property type="match status" value="1"/>
</dbReference>
<evidence type="ECO:0000313" key="3">
    <source>
        <dbReference type="EMBL" id="KAJ7327367.1"/>
    </source>
</evidence>
<dbReference type="Pfam" id="PF10354">
    <property type="entry name" value="BMT5-like"/>
    <property type="match status" value="1"/>
</dbReference>
<sequence length="280" mass="30831">MYWLSEMVTFHSPFCLASALAETSVKIVATSLDSRAALANNDFAVENIAKLSAFENVEILHEVDATDLTRTFGTRIFDRVIFNFPHIGGKSNIGKSRELLARFFASAAHHVQPYKGDICVSLGQGQGGIPLDNPRREHGNSWQVVYQAAKAGLILNAVYPFRSIDYACYRSAGFRGRLGQGFHTINGLTHVFVHGVPLETVPDLESFISDHKNILRKLYPVDSLSCVPGNPVYILINKLKHFFSNSNIGNITVGPLKDCSQPEHKSSTNQQAEELNVGGE</sequence>
<proteinExistence type="predicted"/>
<feature type="region of interest" description="Disordered" evidence="1">
    <location>
        <begin position="259"/>
        <end position="280"/>
    </location>
</feature>
<feature type="domain" description="25S rRNA (uridine-N(3))-methyltransferase BMT5-like" evidence="2">
    <location>
        <begin position="17"/>
        <end position="172"/>
    </location>
</feature>
<comment type="caution">
    <text evidence="3">The sequence shown here is derived from an EMBL/GenBank/DDBJ whole genome shotgun (WGS) entry which is preliminary data.</text>
</comment>
<name>A0A9W9YCY7_9CNID</name>
<evidence type="ECO:0000259" key="2">
    <source>
        <dbReference type="Pfam" id="PF10354"/>
    </source>
</evidence>
<reference evidence="3" key="1">
    <citation type="submission" date="2023-01" db="EMBL/GenBank/DDBJ databases">
        <title>Genome assembly of the deep-sea coral Lophelia pertusa.</title>
        <authorList>
            <person name="Herrera S."/>
            <person name="Cordes E."/>
        </authorList>
    </citation>
    <scope>NUCLEOTIDE SEQUENCE</scope>
    <source>
        <strain evidence="3">USNM1676648</strain>
        <tissue evidence="3">Polyp</tissue>
    </source>
</reference>
<dbReference type="AlphaFoldDB" id="A0A9W9YCY7"/>
<dbReference type="Proteomes" id="UP001163046">
    <property type="component" value="Unassembled WGS sequence"/>
</dbReference>
<dbReference type="PANTHER" id="PTHR11538:SF26">
    <property type="entry name" value="FERREDOXIN-FOLD ANTICODON-BINDING DOMAIN-CONTAINING PROTEIN 1"/>
    <property type="match status" value="1"/>
</dbReference>
<dbReference type="GO" id="GO:0070042">
    <property type="term" value="F:rRNA (uridine-N3-)-methyltransferase activity"/>
    <property type="evidence" value="ECO:0007669"/>
    <property type="project" value="InterPro"/>
</dbReference>